<evidence type="ECO:0000259" key="1">
    <source>
        <dbReference type="Pfam" id="PF12697"/>
    </source>
</evidence>
<dbReference type="Gene3D" id="3.40.50.1820">
    <property type="entry name" value="alpha/beta hydrolase"/>
    <property type="match status" value="1"/>
</dbReference>
<accession>A0ABS5RVT5</accession>
<dbReference type="SUPFAM" id="SSF53474">
    <property type="entry name" value="alpha/beta-Hydrolases"/>
    <property type="match status" value="1"/>
</dbReference>
<dbReference type="InterPro" id="IPR029058">
    <property type="entry name" value="AB_hydrolase_fold"/>
</dbReference>
<keyword evidence="2" id="KW-0378">Hydrolase</keyword>
<dbReference type="EMBL" id="JAFMNX010000002">
    <property type="protein sequence ID" value="MBS9721102.1"/>
    <property type="molecule type" value="Genomic_DNA"/>
</dbReference>
<dbReference type="InterPro" id="IPR050266">
    <property type="entry name" value="AB_hydrolase_sf"/>
</dbReference>
<proteinExistence type="predicted"/>
<evidence type="ECO:0000313" key="2">
    <source>
        <dbReference type="EMBL" id="MBS9721102.1"/>
    </source>
</evidence>
<dbReference type="InterPro" id="IPR000073">
    <property type="entry name" value="AB_hydrolase_1"/>
</dbReference>
<dbReference type="PANTHER" id="PTHR43798">
    <property type="entry name" value="MONOACYLGLYCEROL LIPASE"/>
    <property type="match status" value="1"/>
</dbReference>
<dbReference type="Proteomes" id="UP001297272">
    <property type="component" value="Unassembled WGS sequence"/>
</dbReference>
<dbReference type="Pfam" id="PF12697">
    <property type="entry name" value="Abhydrolase_6"/>
    <property type="match status" value="1"/>
</dbReference>
<comment type="caution">
    <text evidence="2">The sequence shown here is derived from an EMBL/GenBank/DDBJ whole genome shotgun (WGS) entry which is preliminary data.</text>
</comment>
<feature type="domain" description="AB hydrolase-1" evidence="1">
    <location>
        <begin position="22"/>
        <end position="250"/>
    </location>
</feature>
<dbReference type="PRINTS" id="PR00111">
    <property type="entry name" value="ABHYDROLASE"/>
</dbReference>
<dbReference type="PANTHER" id="PTHR43798:SF33">
    <property type="entry name" value="HYDROLASE, PUTATIVE (AFU_ORTHOLOGUE AFUA_2G14860)-RELATED"/>
    <property type="match status" value="1"/>
</dbReference>
<name>A0ABS5RVT5_9HYPH</name>
<dbReference type="GO" id="GO:0016787">
    <property type="term" value="F:hydrolase activity"/>
    <property type="evidence" value="ECO:0007669"/>
    <property type="project" value="UniProtKB-KW"/>
</dbReference>
<gene>
    <name evidence="2" type="ORF">JYU29_10430</name>
</gene>
<evidence type="ECO:0000313" key="3">
    <source>
        <dbReference type="Proteomes" id="UP001297272"/>
    </source>
</evidence>
<sequence>MSEPLDTSRLYASVEGTGPKVIVLLHGFGGFHGVWSQIQPELADDATVLAYDLPGHHHSLHYPNAGSAGVAAKAILADLEERGVERAHFVGHSMGGAIAALIGLRAPQAAETLTLLAPGGFGPQINADLLRRYGAAMRVDELQACLNEMSAPDFTMPTEPAVRLAEARATPGQQDKLVEIAAAITKGDQQGEIPREMLATLAMPVTVALGTGDPVLPFSQTGNLPVNFKLDVLPGRGHMLMEEAPDDVVRIIRQMAR</sequence>
<reference evidence="2 3" key="1">
    <citation type="submission" date="2021-03" db="EMBL/GenBank/DDBJ databases">
        <title>Tianweitania aestuarii sp. nov., isolated from a tidal flat.</title>
        <authorList>
            <person name="Park S."/>
            <person name="Yoon J.-H."/>
        </authorList>
    </citation>
    <scope>NUCLEOTIDE SEQUENCE [LARGE SCALE GENOMIC DNA]</scope>
    <source>
        <strain evidence="2 3">BSSL-BM11</strain>
    </source>
</reference>
<keyword evidence="3" id="KW-1185">Reference proteome</keyword>
<protein>
    <submittedName>
        <fullName evidence="2">Alpha/beta fold hydrolase</fullName>
    </submittedName>
</protein>
<dbReference type="RefSeq" id="WP_213984732.1">
    <property type="nucleotide sequence ID" value="NZ_JAFMNX010000002.1"/>
</dbReference>
<organism evidence="2 3">
    <name type="scientific">Tianweitania aestuarii</name>
    <dbReference type="NCBI Taxonomy" id="2814886"/>
    <lineage>
        <taxon>Bacteria</taxon>
        <taxon>Pseudomonadati</taxon>
        <taxon>Pseudomonadota</taxon>
        <taxon>Alphaproteobacteria</taxon>
        <taxon>Hyphomicrobiales</taxon>
        <taxon>Phyllobacteriaceae</taxon>
        <taxon>Tianweitania</taxon>
    </lineage>
</organism>